<keyword evidence="9" id="KW-0486">Methionine biosynthesis</keyword>
<keyword evidence="7 12" id="KW-0560">Oxidoreductase</keyword>
<evidence type="ECO:0000256" key="9">
    <source>
        <dbReference type="ARBA" id="ARBA00023167"/>
    </source>
</evidence>
<keyword evidence="5 12" id="KW-0285">Flavoprotein</keyword>
<evidence type="ECO:0000313" key="13">
    <source>
        <dbReference type="EMBL" id="AZU03071.1"/>
    </source>
</evidence>
<dbReference type="SUPFAM" id="SSF51730">
    <property type="entry name" value="FAD-linked oxidoreductase"/>
    <property type="match status" value="1"/>
</dbReference>
<dbReference type="Proteomes" id="UP000286954">
    <property type="component" value="Chromosome"/>
</dbReference>
<dbReference type="GO" id="GO:0009086">
    <property type="term" value="P:methionine biosynthetic process"/>
    <property type="evidence" value="ECO:0007669"/>
    <property type="project" value="UniProtKB-KW"/>
</dbReference>
<name>A0A3T0E6P3_9PROT</name>
<protein>
    <recommendedName>
        <fullName evidence="12">Methylenetetrahydrofolate reductase</fullName>
        <ecNumber evidence="12">1.5.1.54</ecNumber>
    </recommendedName>
</protein>
<dbReference type="KEGG" id="gak:X907_0524"/>
<dbReference type="Pfam" id="PF02219">
    <property type="entry name" value="MTHFR"/>
    <property type="match status" value="1"/>
</dbReference>
<evidence type="ECO:0000256" key="5">
    <source>
        <dbReference type="ARBA" id="ARBA00022630"/>
    </source>
</evidence>
<keyword evidence="6 12" id="KW-0274">FAD</keyword>
<evidence type="ECO:0000256" key="11">
    <source>
        <dbReference type="ARBA" id="ARBA00048628"/>
    </source>
</evidence>
<dbReference type="Gene3D" id="3.20.20.220">
    <property type="match status" value="1"/>
</dbReference>
<dbReference type="GO" id="GO:0005829">
    <property type="term" value="C:cytosol"/>
    <property type="evidence" value="ECO:0007669"/>
    <property type="project" value="InterPro"/>
</dbReference>
<organism evidence="13 14">
    <name type="scientific">Glycocaulis alkaliphilus</name>
    <dbReference type="NCBI Taxonomy" id="1434191"/>
    <lineage>
        <taxon>Bacteria</taxon>
        <taxon>Pseudomonadati</taxon>
        <taxon>Pseudomonadota</taxon>
        <taxon>Alphaproteobacteria</taxon>
        <taxon>Maricaulales</taxon>
        <taxon>Maricaulaceae</taxon>
        <taxon>Glycocaulis</taxon>
    </lineage>
</organism>
<dbReference type="InterPro" id="IPR029041">
    <property type="entry name" value="FAD-linked_oxidoreductase-like"/>
</dbReference>
<reference evidence="13 14" key="1">
    <citation type="submission" date="2016-12" db="EMBL/GenBank/DDBJ databases">
        <title>The genome of dimorphic prosthecate Glycocaulis alkaliphilus 6b-8t, isolated from crude oil dictates its adaptability in petroleum environments.</title>
        <authorList>
            <person name="Wu X.-L."/>
            <person name="Geng S."/>
        </authorList>
    </citation>
    <scope>NUCLEOTIDE SEQUENCE [LARGE SCALE GENOMIC DNA]</scope>
    <source>
        <strain evidence="13 14">6B-8</strain>
    </source>
</reference>
<evidence type="ECO:0000256" key="2">
    <source>
        <dbReference type="ARBA" id="ARBA00004777"/>
    </source>
</evidence>
<dbReference type="EMBL" id="CP018911">
    <property type="protein sequence ID" value="AZU03071.1"/>
    <property type="molecule type" value="Genomic_DNA"/>
</dbReference>
<dbReference type="NCBIfam" id="TIGR00676">
    <property type="entry name" value="fadh2"/>
    <property type="match status" value="1"/>
</dbReference>
<keyword evidence="4" id="KW-0028">Amino-acid biosynthesis</keyword>
<keyword evidence="8" id="KW-0520">NAD</keyword>
<sequence length="301" mass="32961">MRGGTMPDGRTLPVRPGPAISFEFFPPKSEAMEERLWDSISRLAPLDPLYVSVTYGAGGSTRDRTHRTVRRIVEETALKPAAHLTCVDARCEEVDEVIRDYWAAGVRHIVALRGDPPSGVGDRYEPFDGGYANAAELAAGIRAVGDFEVSVGCYPEKHPESASFDHDIDLLKAKIDNGATRAITQFFFDADVYFRYLDRVRKAGIDIPIVPGIMMQSNFAGLVRMAGLCGASIPARLFDLFDGLESDPGTRELLTANVVADLCHDLCDQGVDQLHFYTLNRAELALATCRLLGVRPVEMAA</sequence>
<dbReference type="EC" id="1.5.1.54" evidence="12"/>
<dbReference type="UniPathway" id="UPA00193"/>
<comment type="similarity">
    <text evidence="3 12">Belongs to the methylenetetrahydrofolate reductase family.</text>
</comment>
<dbReference type="AlphaFoldDB" id="A0A3T0E6P3"/>
<evidence type="ECO:0000256" key="8">
    <source>
        <dbReference type="ARBA" id="ARBA00023027"/>
    </source>
</evidence>
<dbReference type="InterPro" id="IPR004620">
    <property type="entry name" value="MTHF_reductase_bac"/>
</dbReference>
<dbReference type="GO" id="GO:0035999">
    <property type="term" value="P:tetrahydrofolate interconversion"/>
    <property type="evidence" value="ECO:0007669"/>
    <property type="project" value="UniProtKB-UniPathway"/>
</dbReference>
<comment type="catalytic activity">
    <reaction evidence="11">
        <text>(6S)-5-methyl-5,6,7,8-tetrahydrofolate + NAD(+) = (6R)-5,10-methylene-5,6,7,8-tetrahydrofolate + NADH + H(+)</text>
        <dbReference type="Rhea" id="RHEA:19821"/>
        <dbReference type="ChEBI" id="CHEBI:15378"/>
        <dbReference type="ChEBI" id="CHEBI:15636"/>
        <dbReference type="ChEBI" id="CHEBI:18608"/>
        <dbReference type="ChEBI" id="CHEBI:57540"/>
        <dbReference type="ChEBI" id="CHEBI:57945"/>
        <dbReference type="EC" id="1.5.1.54"/>
    </reaction>
    <physiologicalReaction direction="right-to-left" evidence="11">
        <dbReference type="Rhea" id="RHEA:19823"/>
    </physiologicalReaction>
</comment>
<gene>
    <name evidence="13" type="ORF">X907_0524</name>
</gene>
<evidence type="ECO:0000256" key="7">
    <source>
        <dbReference type="ARBA" id="ARBA00023002"/>
    </source>
</evidence>
<proteinExistence type="inferred from homology"/>
<dbReference type="GO" id="GO:0071949">
    <property type="term" value="F:FAD binding"/>
    <property type="evidence" value="ECO:0007669"/>
    <property type="project" value="TreeGrafter"/>
</dbReference>
<accession>A0A3T0E6P3</accession>
<keyword evidence="14" id="KW-1185">Reference proteome</keyword>
<evidence type="ECO:0000256" key="3">
    <source>
        <dbReference type="ARBA" id="ARBA00006743"/>
    </source>
</evidence>
<evidence type="ECO:0000313" key="14">
    <source>
        <dbReference type="Proteomes" id="UP000286954"/>
    </source>
</evidence>
<dbReference type="InterPro" id="IPR003171">
    <property type="entry name" value="Mehydrof_redctse-like"/>
</dbReference>
<comment type="pathway">
    <text evidence="2 12">One-carbon metabolism; tetrahydrofolate interconversion.</text>
</comment>
<dbReference type="CDD" id="cd00537">
    <property type="entry name" value="MTHFR"/>
    <property type="match status" value="1"/>
</dbReference>
<comment type="pathway">
    <text evidence="10">Amino-acid biosynthesis; L-methionine biosynthesis via de novo pathway.</text>
</comment>
<dbReference type="PANTHER" id="PTHR45754">
    <property type="entry name" value="METHYLENETETRAHYDROFOLATE REDUCTASE"/>
    <property type="match status" value="1"/>
</dbReference>
<comment type="cofactor">
    <cofactor evidence="1 12">
        <name>FAD</name>
        <dbReference type="ChEBI" id="CHEBI:57692"/>
    </cofactor>
</comment>
<evidence type="ECO:0000256" key="10">
    <source>
        <dbReference type="ARBA" id="ARBA00034478"/>
    </source>
</evidence>
<dbReference type="GO" id="GO:0106312">
    <property type="term" value="F:methylenetetrahydrofolate reductase (NADH) activity"/>
    <property type="evidence" value="ECO:0007669"/>
    <property type="project" value="UniProtKB-EC"/>
</dbReference>
<evidence type="ECO:0000256" key="1">
    <source>
        <dbReference type="ARBA" id="ARBA00001974"/>
    </source>
</evidence>
<evidence type="ECO:0000256" key="4">
    <source>
        <dbReference type="ARBA" id="ARBA00022605"/>
    </source>
</evidence>
<dbReference type="PANTHER" id="PTHR45754:SF3">
    <property type="entry name" value="METHYLENETETRAHYDROFOLATE REDUCTASE (NADPH)"/>
    <property type="match status" value="1"/>
</dbReference>
<evidence type="ECO:0000256" key="12">
    <source>
        <dbReference type="RuleBase" id="RU003862"/>
    </source>
</evidence>
<evidence type="ECO:0000256" key="6">
    <source>
        <dbReference type="ARBA" id="ARBA00022827"/>
    </source>
</evidence>